<dbReference type="Proteomes" id="UP000069443">
    <property type="component" value="Unassembled WGS sequence"/>
</dbReference>
<reference evidence="2" key="2">
    <citation type="submission" date="2016-02" db="EMBL/GenBank/DDBJ databases">
        <title>Draft genome sequence of five rapidly growing Mycobacterium species.</title>
        <authorList>
            <person name="Katahira K."/>
            <person name="Gotou Y."/>
            <person name="Iida K."/>
            <person name="Ogura Y."/>
            <person name="Hayashi T."/>
        </authorList>
    </citation>
    <scope>NUCLEOTIDE SEQUENCE [LARGE SCALE GENOMIC DNA]</scope>
    <source>
        <strain evidence="2">JCM15298</strain>
    </source>
</reference>
<evidence type="ECO:0000313" key="1">
    <source>
        <dbReference type="EMBL" id="GAS96647.1"/>
    </source>
</evidence>
<organism evidence="1 2">
    <name type="scientific">Mycolicibacterium canariasense</name>
    <name type="common">Mycobacterium canariasense</name>
    <dbReference type="NCBI Taxonomy" id="228230"/>
    <lineage>
        <taxon>Bacteria</taxon>
        <taxon>Bacillati</taxon>
        <taxon>Actinomycetota</taxon>
        <taxon>Actinomycetes</taxon>
        <taxon>Mycobacteriales</taxon>
        <taxon>Mycobacteriaceae</taxon>
        <taxon>Mycolicibacterium</taxon>
    </lineage>
</organism>
<accession>A0A117IAN2</accession>
<dbReference type="RefSeq" id="WP_062657635.1">
    <property type="nucleotide sequence ID" value="NZ_BCSY01000056.1"/>
</dbReference>
<comment type="caution">
    <text evidence="1">The sequence shown here is derived from an EMBL/GenBank/DDBJ whole genome shotgun (WGS) entry which is preliminary data.</text>
</comment>
<sequence>MFDDHHEPDDELADLIAEEEDDEQTANGSMLSIRNADGEEVVSIFATGDEWNVHLQPGGSIRNAFLGSRAESPVWVSSADSEIERDEDGTYVIRLG</sequence>
<keyword evidence="2" id="KW-1185">Reference proteome</keyword>
<proteinExistence type="predicted"/>
<dbReference type="OrthoDB" id="4629167at2"/>
<reference evidence="2" key="1">
    <citation type="journal article" date="2016" name="Genome Announc.">
        <title>Draft Genome Sequences of Five Rapidly Growing Mycobacterium Species, M. thermoresistibile, M. fortuitum subsp. acetamidolyticum, M. canariasense, M. brisbanense, and M. novocastrense.</title>
        <authorList>
            <person name="Katahira K."/>
            <person name="Ogura Y."/>
            <person name="Gotoh Y."/>
            <person name="Hayashi T."/>
        </authorList>
    </citation>
    <scope>NUCLEOTIDE SEQUENCE [LARGE SCALE GENOMIC DNA]</scope>
    <source>
        <strain evidence="2">JCM15298</strain>
    </source>
</reference>
<name>A0A117IAN2_MYCCR</name>
<dbReference type="EMBL" id="BCSY01000056">
    <property type="protein sequence ID" value="GAS96647.1"/>
    <property type="molecule type" value="Genomic_DNA"/>
</dbReference>
<protein>
    <submittedName>
        <fullName evidence="1">Uncharacterized protein</fullName>
    </submittedName>
</protein>
<dbReference type="AlphaFoldDB" id="A0A117IAN2"/>
<gene>
    <name evidence="1" type="ORF">RMCC_3613</name>
</gene>
<evidence type="ECO:0000313" key="2">
    <source>
        <dbReference type="Proteomes" id="UP000069443"/>
    </source>
</evidence>
<dbReference type="STRING" id="228230.RMCC_3613"/>